<dbReference type="Gene3D" id="3.20.20.140">
    <property type="entry name" value="Metal-dependent hydrolases"/>
    <property type="match status" value="1"/>
</dbReference>
<dbReference type="PANTHER" id="PTHR43668:SF4">
    <property type="entry name" value="ALLANTOINASE"/>
    <property type="match status" value="1"/>
</dbReference>
<sequence length="455" mass="49470">MAVFDLILKGGCVVNHDGEGIRDIGVRAGAIAEIGDLSQASAERVVDCTGLHILPGVIDSQVHFREPGLDHKEDLETGARAAVMGGVTSVFEMPNTNPQTTTPEALADKIARATNRMHCDFGFWVGGTHENAKDIPELERLPGAVGIKVFMGSSTGSLLVEDDGGVTEILKRTRRRSAFHSEDEEMLRERKPLRVEGDPRSHPVWRSPEVALKCTERLVRIAHATGAKIHVLHISTKEEMDFLVHHKDVATVEVTPNHLTLTAPEAYERLGALAQMNPPVRDEGHREGIWRGLTQGIVDVLGSDHAPHTLEEKQNATYPNTPSGMTGVQTFVPVMLDHVNKGRLSLMRFVDLTSAGPQRIFGIARKGRIAAGYDADFTIVDLKKQKTISNDWIASKCGWTPYDGVSVTGWPVGTMVRGNMVMWEGELTAPGAGAPVRFVDTLGGLRASSRQVDTG</sequence>
<dbReference type="Proteomes" id="UP000050497">
    <property type="component" value="Unassembled WGS sequence"/>
</dbReference>
<dbReference type="InterPro" id="IPR002195">
    <property type="entry name" value="Dihydroorotase_CS"/>
</dbReference>
<dbReference type="SUPFAM" id="SSF51338">
    <property type="entry name" value="Composite domain of metallo-dependent hydrolases"/>
    <property type="match status" value="1"/>
</dbReference>
<dbReference type="NCBIfam" id="TIGR00857">
    <property type="entry name" value="pyrC_multi"/>
    <property type="match status" value="1"/>
</dbReference>
<comment type="function">
    <text evidence="2">Catalyzes the reversible cyclization of carbamoyl aspartate to dihydroorotate.</text>
</comment>
<dbReference type="EMBL" id="FMBM01000001">
    <property type="protein sequence ID" value="SCC78533.1"/>
    <property type="molecule type" value="Genomic_DNA"/>
</dbReference>
<comment type="caution">
    <text evidence="7">The sequence shown here is derived from an EMBL/GenBank/DDBJ whole genome shotgun (WGS) entry which is preliminary data.</text>
</comment>
<dbReference type="InterPro" id="IPR050138">
    <property type="entry name" value="DHOase/Allantoinase_Hydrolase"/>
</dbReference>
<dbReference type="GO" id="GO:0006145">
    <property type="term" value="P:purine nucleobase catabolic process"/>
    <property type="evidence" value="ECO:0007669"/>
    <property type="project" value="TreeGrafter"/>
</dbReference>
<dbReference type="GO" id="GO:0004038">
    <property type="term" value="F:allantoinase activity"/>
    <property type="evidence" value="ECO:0007669"/>
    <property type="project" value="TreeGrafter"/>
</dbReference>
<evidence type="ECO:0000256" key="3">
    <source>
        <dbReference type="ARBA" id="ARBA00010286"/>
    </source>
</evidence>
<dbReference type="OrthoDB" id="9775759at2"/>
<dbReference type="InterPro" id="IPR032466">
    <property type="entry name" value="Metal_Hydrolase"/>
</dbReference>
<dbReference type="STRING" id="1653334.GA0071312_0344"/>
<gene>
    <name evidence="7" type="primary">pyrC-2</name>
    <name evidence="8" type="ORF">GA0071312_0344</name>
    <name evidence="7" type="ORF">HLUCCO17_14660</name>
</gene>
<dbReference type="GO" id="GO:0004151">
    <property type="term" value="F:dihydroorotase activity"/>
    <property type="evidence" value="ECO:0007669"/>
    <property type="project" value="UniProtKB-EC"/>
</dbReference>
<dbReference type="AlphaFoldDB" id="A0A0P7X473"/>
<dbReference type="GO" id="GO:0005737">
    <property type="term" value="C:cytoplasm"/>
    <property type="evidence" value="ECO:0007669"/>
    <property type="project" value="TreeGrafter"/>
</dbReference>
<evidence type="ECO:0000256" key="4">
    <source>
        <dbReference type="ARBA" id="ARBA00022723"/>
    </source>
</evidence>
<evidence type="ECO:0000256" key="5">
    <source>
        <dbReference type="ARBA" id="ARBA00022801"/>
    </source>
</evidence>
<dbReference type="RefSeq" id="WP_074443364.1">
    <property type="nucleotide sequence ID" value="NZ_FMBM01000001.1"/>
</dbReference>
<accession>A0A0P7X473</accession>
<dbReference type="PANTHER" id="PTHR43668">
    <property type="entry name" value="ALLANTOINASE"/>
    <property type="match status" value="1"/>
</dbReference>
<dbReference type="EC" id="3.5.2.3" evidence="7"/>
<reference evidence="8 10" key="2">
    <citation type="submission" date="2016-08" db="EMBL/GenBank/DDBJ databases">
        <authorList>
            <person name="Varghese N."/>
            <person name="Submissions Spin"/>
        </authorList>
    </citation>
    <scope>NUCLEOTIDE SEQUENCE [LARGE SCALE GENOMIC DNA]</scope>
    <source>
        <strain evidence="8 10">HL-109</strain>
    </source>
</reference>
<proteinExistence type="inferred from homology"/>
<evidence type="ECO:0000313" key="7">
    <source>
        <dbReference type="EMBL" id="KPQ09451.1"/>
    </source>
</evidence>
<dbReference type="PATRIC" id="fig|1653334.4.peg.680"/>
<dbReference type="GO" id="GO:0046872">
    <property type="term" value="F:metal ion binding"/>
    <property type="evidence" value="ECO:0007669"/>
    <property type="project" value="UniProtKB-KW"/>
</dbReference>
<dbReference type="PROSITE" id="PS00483">
    <property type="entry name" value="DIHYDROOROTASE_2"/>
    <property type="match status" value="1"/>
</dbReference>
<protein>
    <submittedName>
        <fullName evidence="7">Dihydroorotase</fullName>
        <ecNumber evidence="7">3.5.2.3</ecNumber>
    </submittedName>
</protein>
<dbReference type="SUPFAM" id="SSF51556">
    <property type="entry name" value="Metallo-dependent hydrolases"/>
    <property type="match status" value="1"/>
</dbReference>
<dbReference type="Gene3D" id="2.30.40.10">
    <property type="entry name" value="Urease, subunit C, domain 1"/>
    <property type="match status" value="1"/>
</dbReference>
<keyword evidence="4" id="KW-0479">Metal-binding</keyword>
<dbReference type="InterPro" id="IPR006680">
    <property type="entry name" value="Amidohydro-rel"/>
</dbReference>
<evidence type="ECO:0000313" key="8">
    <source>
        <dbReference type="EMBL" id="SCC78533.1"/>
    </source>
</evidence>
<comment type="similarity">
    <text evidence="3">Belongs to the metallo-dependent hydrolases superfamily. DHOase family. Class I DHOase subfamily.</text>
</comment>
<name>A0A0P7X473_9HYPH</name>
<evidence type="ECO:0000256" key="2">
    <source>
        <dbReference type="ARBA" id="ARBA00002368"/>
    </source>
</evidence>
<dbReference type="EMBL" id="LJSX01000027">
    <property type="protein sequence ID" value="KPQ09451.1"/>
    <property type="molecule type" value="Genomic_DNA"/>
</dbReference>
<keyword evidence="10" id="KW-1185">Reference proteome</keyword>
<evidence type="ECO:0000313" key="9">
    <source>
        <dbReference type="Proteomes" id="UP000050497"/>
    </source>
</evidence>
<dbReference type="InterPro" id="IPR011059">
    <property type="entry name" value="Metal-dep_hydrolase_composite"/>
</dbReference>
<feature type="domain" description="Amidohydrolase-related" evidence="6">
    <location>
        <begin position="53"/>
        <end position="421"/>
    </location>
</feature>
<evidence type="ECO:0000313" key="10">
    <source>
        <dbReference type="Proteomes" id="UP000182800"/>
    </source>
</evidence>
<reference evidence="7 9" key="1">
    <citation type="submission" date="2015-09" db="EMBL/GenBank/DDBJ databases">
        <title>Identification and resolution of microdiversity through metagenomic sequencing of parallel consortia.</title>
        <authorList>
            <person name="Nelson W.C."/>
            <person name="Romine M.F."/>
            <person name="Lindemann S.R."/>
        </authorList>
    </citation>
    <scope>NUCLEOTIDE SEQUENCE [LARGE SCALE GENOMIC DNA]</scope>
    <source>
        <strain evidence="7">HL-109</strain>
    </source>
</reference>
<dbReference type="Proteomes" id="UP000182800">
    <property type="component" value="Unassembled WGS sequence"/>
</dbReference>
<dbReference type="Pfam" id="PF01979">
    <property type="entry name" value="Amidohydro_1"/>
    <property type="match status" value="1"/>
</dbReference>
<evidence type="ECO:0000259" key="6">
    <source>
        <dbReference type="Pfam" id="PF01979"/>
    </source>
</evidence>
<comment type="cofactor">
    <cofactor evidence="1">
        <name>Zn(2+)</name>
        <dbReference type="ChEBI" id="CHEBI:29105"/>
    </cofactor>
</comment>
<evidence type="ECO:0000256" key="1">
    <source>
        <dbReference type="ARBA" id="ARBA00001947"/>
    </source>
</evidence>
<organism evidence="7 9">
    <name type="scientific">Saliniramus fredricksonii</name>
    <dbReference type="NCBI Taxonomy" id="1653334"/>
    <lineage>
        <taxon>Bacteria</taxon>
        <taxon>Pseudomonadati</taxon>
        <taxon>Pseudomonadota</taxon>
        <taxon>Alphaproteobacteria</taxon>
        <taxon>Hyphomicrobiales</taxon>
        <taxon>Salinarimonadaceae</taxon>
        <taxon>Saliniramus</taxon>
    </lineage>
</organism>
<dbReference type="NCBIfam" id="NF006559">
    <property type="entry name" value="PRK09060.1"/>
    <property type="match status" value="1"/>
</dbReference>
<dbReference type="CDD" id="cd01318">
    <property type="entry name" value="DHOase_IIb"/>
    <property type="match status" value="1"/>
</dbReference>
<keyword evidence="5 7" id="KW-0378">Hydrolase</keyword>